<protein>
    <submittedName>
        <fullName evidence="1">Uncharacterized protein</fullName>
    </submittedName>
</protein>
<evidence type="ECO:0000313" key="2">
    <source>
        <dbReference type="Proteomes" id="UP001145742"/>
    </source>
</evidence>
<comment type="caution">
    <text evidence="1">The sequence shown here is derived from an EMBL/GenBank/DDBJ whole genome shotgun (WGS) entry which is preliminary data.</text>
</comment>
<reference evidence="1" key="1">
    <citation type="submission" date="2019-10" db="EMBL/GenBank/DDBJ databases">
        <authorList>
            <person name="Soares A.E.R."/>
            <person name="Aleixo A."/>
            <person name="Schneider P."/>
            <person name="Miyaki C.Y."/>
            <person name="Schneider M.P."/>
            <person name="Mello C."/>
            <person name="Vasconcelos A.T.R."/>
        </authorList>
    </citation>
    <scope>NUCLEOTIDE SEQUENCE</scope>
    <source>
        <tissue evidence="1">Muscle</tissue>
    </source>
</reference>
<sequence length="131" mass="14275">MGVEDDEPLLQWFYVDKAIQSSEEAEFTIAGINALITQNANTGWMHVGTGPSPQHDALAINYSIILVSEFRENQGKRLGSKLGDASKKADTPTPCQLQEHPQKMLRLSINVHTIDKGSKATLNCDLPPSSG</sequence>
<keyword evidence="2" id="KW-1185">Reference proteome</keyword>
<name>A0ABQ9DMY3_9PASS</name>
<evidence type="ECO:0000313" key="1">
    <source>
        <dbReference type="EMBL" id="KAJ7423895.1"/>
    </source>
</evidence>
<proteinExistence type="predicted"/>
<gene>
    <name evidence="1" type="ORF">WISP_31556</name>
</gene>
<dbReference type="Proteomes" id="UP001145742">
    <property type="component" value="Unassembled WGS sequence"/>
</dbReference>
<dbReference type="EMBL" id="WHWB01032767">
    <property type="protein sequence ID" value="KAJ7423895.1"/>
    <property type="molecule type" value="Genomic_DNA"/>
</dbReference>
<organism evidence="1 2">
    <name type="scientific">Willisornis vidua</name>
    <name type="common">Xingu scale-backed antbird</name>
    <dbReference type="NCBI Taxonomy" id="1566151"/>
    <lineage>
        <taxon>Eukaryota</taxon>
        <taxon>Metazoa</taxon>
        <taxon>Chordata</taxon>
        <taxon>Craniata</taxon>
        <taxon>Vertebrata</taxon>
        <taxon>Euteleostomi</taxon>
        <taxon>Archelosauria</taxon>
        <taxon>Archosauria</taxon>
        <taxon>Dinosauria</taxon>
        <taxon>Saurischia</taxon>
        <taxon>Theropoda</taxon>
        <taxon>Coelurosauria</taxon>
        <taxon>Aves</taxon>
        <taxon>Neognathae</taxon>
        <taxon>Neoaves</taxon>
        <taxon>Telluraves</taxon>
        <taxon>Australaves</taxon>
        <taxon>Passeriformes</taxon>
        <taxon>Thamnophilidae</taxon>
        <taxon>Willisornis</taxon>
    </lineage>
</organism>
<accession>A0ABQ9DMY3</accession>